<keyword evidence="5" id="KW-0690">Ribosome biogenesis</keyword>
<organism evidence="10 11">
    <name type="scientific">Wickerhamomyces anomalus (strain ATCC 58044 / CBS 1984 / NCYC 433 / NRRL Y-366-8)</name>
    <name type="common">Yeast</name>
    <name type="synonym">Hansenula anomala</name>
    <dbReference type="NCBI Taxonomy" id="683960"/>
    <lineage>
        <taxon>Eukaryota</taxon>
        <taxon>Fungi</taxon>
        <taxon>Dikarya</taxon>
        <taxon>Ascomycota</taxon>
        <taxon>Saccharomycotina</taxon>
        <taxon>Saccharomycetes</taxon>
        <taxon>Phaffomycetales</taxon>
        <taxon>Wickerhamomycetaceae</taxon>
        <taxon>Wickerhamomyces</taxon>
    </lineage>
</organism>
<feature type="domain" description="Nucleolar complex-associated protein 3 N-terminal" evidence="9">
    <location>
        <begin position="142"/>
        <end position="232"/>
    </location>
</feature>
<dbReference type="GO" id="GO:0006270">
    <property type="term" value="P:DNA replication initiation"/>
    <property type="evidence" value="ECO:0007669"/>
    <property type="project" value="EnsemblFungi"/>
</dbReference>
<comment type="function">
    <text evidence="5">Required for synthesis of 60S ribosomal subunits and the transport of pre-ribosomes from the nucleoplasm to the cytoplasm.</text>
</comment>
<feature type="compositionally biased region" description="Acidic residues" evidence="7">
    <location>
        <begin position="41"/>
        <end position="59"/>
    </location>
</feature>
<dbReference type="InterPro" id="IPR005612">
    <property type="entry name" value="CCAAT-binding_factor"/>
</dbReference>
<keyword evidence="4" id="KW-0539">Nucleus</keyword>
<accession>A0A1E3P8H5</accession>
<keyword evidence="11" id="KW-1185">Reference proteome</keyword>
<dbReference type="STRING" id="683960.A0A1E3P8H5"/>
<evidence type="ECO:0000256" key="2">
    <source>
        <dbReference type="ARBA" id="ARBA00007797"/>
    </source>
</evidence>
<dbReference type="GO" id="GO:0005730">
    <property type="term" value="C:nucleolus"/>
    <property type="evidence" value="ECO:0007669"/>
    <property type="project" value="UniProtKB-SubCell"/>
</dbReference>
<feature type="compositionally biased region" description="Acidic residues" evidence="7">
    <location>
        <begin position="121"/>
        <end position="135"/>
    </location>
</feature>
<evidence type="ECO:0000256" key="4">
    <source>
        <dbReference type="ARBA" id="ARBA00023242"/>
    </source>
</evidence>
<feature type="compositionally biased region" description="Acidic residues" evidence="7">
    <location>
        <begin position="95"/>
        <end position="109"/>
    </location>
</feature>
<comment type="subcellular location">
    <subcellularLocation>
        <location evidence="1 5">Nucleus</location>
        <location evidence="1 5">Nucleolus</location>
    </subcellularLocation>
</comment>
<dbReference type="InterPro" id="IPR016024">
    <property type="entry name" value="ARM-type_fold"/>
</dbReference>
<feature type="domain" description="CCAAT-binding factor" evidence="8">
    <location>
        <begin position="476"/>
        <end position="654"/>
    </location>
</feature>
<evidence type="ECO:0000256" key="3">
    <source>
        <dbReference type="ARBA" id="ARBA00023054"/>
    </source>
</evidence>
<dbReference type="GO" id="GO:0006364">
    <property type="term" value="P:rRNA processing"/>
    <property type="evidence" value="ECO:0007669"/>
    <property type="project" value="EnsemblFungi"/>
</dbReference>
<evidence type="ECO:0000256" key="6">
    <source>
        <dbReference type="SAM" id="Coils"/>
    </source>
</evidence>
<dbReference type="InterPro" id="IPR016903">
    <property type="entry name" value="Nucleolar_cplx-assoc_3"/>
</dbReference>
<dbReference type="PANTHER" id="PTHR14428">
    <property type="entry name" value="NUCLEOLAR COMPLEX PROTEIN 3"/>
    <property type="match status" value="1"/>
</dbReference>
<dbReference type="Proteomes" id="UP000094112">
    <property type="component" value="Unassembled WGS sequence"/>
</dbReference>
<dbReference type="GeneID" id="30202549"/>
<dbReference type="SUPFAM" id="SSF48371">
    <property type="entry name" value="ARM repeat"/>
    <property type="match status" value="1"/>
</dbReference>
<dbReference type="GO" id="GO:0042273">
    <property type="term" value="P:ribosomal large subunit biogenesis"/>
    <property type="evidence" value="ECO:0007669"/>
    <property type="project" value="EnsemblFungi"/>
</dbReference>
<feature type="coiled-coil region" evidence="6">
    <location>
        <begin position="367"/>
        <end position="401"/>
    </location>
</feature>
<keyword evidence="3 6" id="KW-0175">Coiled coil</keyword>
<evidence type="ECO:0000313" key="10">
    <source>
        <dbReference type="EMBL" id="ODQ61610.1"/>
    </source>
</evidence>
<sequence>MGKKRGSRFVEEQRKKKRQDQDALLSVGIANLANNVQEGLAESDQETDQSANWEDEEQEYELKPRSLKNEVKDYNALPIKRGGKIERVVKKVESENESESEEEIEEDDEQDKKSNPTEGQLNDENEEDEEEEPDTEEKIMLLKEEIADLVEKLMEEPEENINMLSRLLRMAQSKNPNTSRFSLLALVPAFKTIIPGYRIRPLSDHEKAEKVSKDIQKLRNFEQTLIINYKNYIDLLTELAKNTKNDHLMAQFAVKAACELSASFSHFNYRSDCLLIIIRRVCKPSPKNDSVFSDCIKTLEVLLNEDDAGDISFDIIRLLSKTLRSRKFKVDESVINVFLSANILNDYDPNASEEEKAEKIKLKKKDRVHLSKKERKARKERKEIEEEMRKAELAVSAEEREKFQAEILKMLLKVYLDILRENSERLIASVLEGLARIGHMANFDLLGDFLEVIREIIRNIQTDEKGIGHSESRHVLLGIVTAFALVSNHSQYKVQVDLSSFVDSLYSILYQVSFDADIEFSHKTLRLADPLSNDFKKPSVNVSTKIELLLKALENVFFKSKNGSKVRALAFSKRLTMCLLNTPEKSSIAIIKFMEKLMSRYSEIGGLFSTEDRVANGRFLMDSDVPTRANSEAATVWETLLLENHYSPAIAKGAKKLLARSKEA</sequence>
<dbReference type="GO" id="GO:0006267">
    <property type="term" value="P:pre-replicative complex assembly involved in nuclear cell cycle DNA replication"/>
    <property type="evidence" value="ECO:0007669"/>
    <property type="project" value="EnsemblFungi"/>
</dbReference>
<dbReference type="RefSeq" id="XP_019040817.1">
    <property type="nucleotide sequence ID" value="XM_019185303.1"/>
</dbReference>
<feature type="compositionally biased region" description="Basic and acidic residues" evidence="7">
    <location>
        <begin position="83"/>
        <end position="94"/>
    </location>
</feature>
<evidence type="ECO:0000259" key="8">
    <source>
        <dbReference type="Pfam" id="PF03914"/>
    </source>
</evidence>
<dbReference type="Pfam" id="PF03914">
    <property type="entry name" value="CBF"/>
    <property type="match status" value="1"/>
</dbReference>
<reference evidence="10 11" key="1">
    <citation type="journal article" date="2016" name="Proc. Natl. Acad. Sci. U.S.A.">
        <title>Comparative genomics of biotechnologically important yeasts.</title>
        <authorList>
            <person name="Riley R."/>
            <person name="Haridas S."/>
            <person name="Wolfe K.H."/>
            <person name="Lopes M.R."/>
            <person name="Hittinger C.T."/>
            <person name="Goeker M."/>
            <person name="Salamov A.A."/>
            <person name="Wisecaver J.H."/>
            <person name="Long T.M."/>
            <person name="Calvey C.H."/>
            <person name="Aerts A.L."/>
            <person name="Barry K.W."/>
            <person name="Choi C."/>
            <person name="Clum A."/>
            <person name="Coughlan A.Y."/>
            <person name="Deshpande S."/>
            <person name="Douglass A.P."/>
            <person name="Hanson S.J."/>
            <person name="Klenk H.-P."/>
            <person name="LaButti K.M."/>
            <person name="Lapidus A."/>
            <person name="Lindquist E.A."/>
            <person name="Lipzen A.M."/>
            <person name="Meier-Kolthoff J.P."/>
            <person name="Ohm R.A."/>
            <person name="Otillar R.P."/>
            <person name="Pangilinan J.L."/>
            <person name="Peng Y."/>
            <person name="Rokas A."/>
            <person name="Rosa C.A."/>
            <person name="Scheuner C."/>
            <person name="Sibirny A.A."/>
            <person name="Slot J.C."/>
            <person name="Stielow J.B."/>
            <person name="Sun H."/>
            <person name="Kurtzman C.P."/>
            <person name="Blackwell M."/>
            <person name="Grigoriev I.V."/>
            <person name="Jeffries T.W."/>
        </authorList>
    </citation>
    <scope>NUCLEOTIDE SEQUENCE [LARGE SCALE GENOMIC DNA]</scope>
    <source>
        <strain evidence="11">ATCC 58044 / CBS 1984 / NCYC 433 / NRRL Y-366-8</strain>
    </source>
</reference>
<evidence type="ECO:0000313" key="11">
    <source>
        <dbReference type="Proteomes" id="UP000094112"/>
    </source>
</evidence>
<feature type="region of interest" description="Disordered" evidence="7">
    <location>
        <begin position="1"/>
        <end position="22"/>
    </location>
</feature>
<dbReference type="Pfam" id="PF07540">
    <property type="entry name" value="NOC3p"/>
    <property type="match status" value="1"/>
</dbReference>
<feature type="region of interest" description="Disordered" evidence="7">
    <location>
        <begin position="36"/>
        <end position="136"/>
    </location>
</feature>
<evidence type="ECO:0000256" key="1">
    <source>
        <dbReference type="ARBA" id="ARBA00004604"/>
    </source>
</evidence>
<dbReference type="OrthoDB" id="10263597at2759"/>
<evidence type="ECO:0000259" key="9">
    <source>
        <dbReference type="Pfam" id="PF07540"/>
    </source>
</evidence>
<proteinExistence type="inferred from homology"/>
<dbReference type="GO" id="GO:0003682">
    <property type="term" value="F:chromatin binding"/>
    <property type="evidence" value="ECO:0007669"/>
    <property type="project" value="EnsemblFungi"/>
</dbReference>
<dbReference type="EMBL" id="KV454208">
    <property type="protein sequence ID" value="ODQ61610.1"/>
    <property type="molecule type" value="Genomic_DNA"/>
</dbReference>
<feature type="compositionally biased region" description="Basic and acidic residues" evidence="7">
    <location>
        <begin position="60"/>
        <end position="73"/>
    </location>
</feature>
<evidence type="ECO:0000256" key="5">
    <source>
        <dbReference type="PIRNR" id="PIRNR028977"/>
    </source>
</evidence>
<evidence type="ECO:0000256" key="7">
    <source>
        <dbReference type="SAM" id="MobiDB-lite"/>
    </source>
</evidence>
<dbReference type="PIRSF" id="PIRSF028977">
    <property type="entry name" value="Nucleolar_complex_p3"/>
    <property type="match status" value="1"/>
</dbReference>
<name>A0A1E3P8H5_WICAA</name>
<gene>
    <name evidence="10" type="ORF">WICANDRAFT_81873</name>
</gene>
<dbReference type="GO" id="GO:0030691">
    <property type="term" value="C:Noc2p-Noc3p complex"/>
    <property type="evidence" value="ECO:0007669"/>
    <property type="project" value="EnsemblFungi"/>
</dbReference>
<protein>
    <recommendedName>
        <fullName evidence="5">Nucleolar complex-associated protein 3</fullName>
    </recommendedName>
</protein>
<dbReference type="InterPro" id="IPR011501">
    <property type="entry name" value="Noc3_N"/>
</dbReference>
<dbReference type="GO" id="GO:0005656">
    <property type="term" value="C:nuclear pre-replicative complex"/>
    <property type="evidence" value="ECO:0007669"/>
    <property type="project" value="EnsemblFungi"/>
</dbReference>
<dbReference type="PANTHER" id="PTHR14428:SF5">
    <property type="entry name" value="NUCLEOLAR COMPLEX PROTEIN 3 HOMOLOG"/>
    <property type="match status" value="1"/>
</dbReference>
<dbReference type="AlphaFoldDB" id="A0A1E3P8H5"/>
<comment type="similarity">
    <text evidence="2 5">Belongs to the CBF/MAK21 family.</text>
</comment>